<evidence type="ECO:0000313" key="2">
    <source>
        <dbReference type="EMBL" id="MPN35506.1"/>
    </source>
</evidence>
<dbReference type="Gene3D" id="3.30.110.40">
    <property type="entry name" value="TusA-like domain"/>
    <property type="match status" value="1"/>
</dbReference>
<dbReference type="SUPFAM" id="SSF64307">
    <property type="entry name" value="SirA-like"/>
    <property type="match status" value="1"/>
</dbReference>
<gene>
    <name evidence="2" type="ORF">SDC9_183004</name>
</gene>
<reference evidence="2" key="1">
    <citation type="submission" date="2019-08" db="EMBL/GenBank/DDBJ databases">
        <authorList>
            <person name="Kucharzyk K."/>
            <person name="Murdoch R.W."/>
            <person name="Higgins S."/>
            <person name="Loffler F."/>
        </authorList>
    </citation>
    <scope>NUCLEOTIDE SEQUENCE</scope>
</reference>
<dbReference type="AlphaFoldDB" id="A0A645HAF2"/>
<name>A0A645HAF2_9ZZZZ</name>
<dbReference type="Pfam" id="PF01206">
    <property type="entry name" value="TusA"/>
    <property type="match status" value="1"/>
</dbReference>
<dbReference type="InterPro" id="IPR001455">
    <property type="entry name" value="TusA-like"/>
</dbReference>
<feature type="domain" description="UPF0033" evidence="1">
    <location>
        <begin position="3"/>
        <end position="67"/>
    </location>
</feature>
<dbReference type="CDD" id="cd03421">
    <property type="entry name" value="SirA_like_N"/>
    <property type="match status" value="1"/>
</dbReference>
<dbReference type="InterPro" id="IPR036868">
    <property type="entry name" value="TusA-like_sf"/>
</dbReference>
<proteinExistence type="predicted"/>
<comment type="caution">
    <text evidence="2">The sequence shown here is derived from an EMBL/GenBank/DDBJ whole genome shotgun (WGS) entry which is preliminary data.</text>
</comment>
<accession>A0A645HAF2</accession>
<protein>
    <recommendedName>
        <fullName evidence="1">UPF0033 domain-containing protein</fullName>
    </recommendedName>
</protein>
<sequence>MQIIDARGLSCPQPVIETKKVLDKKPDAVTVQVDNISAKENVSRYAKAAKYEVFAEGTEYGWQLELRKV</sequence>
<evidence type="ECO:0000259" key="1">
    <source>
        <dbReference type="Pfam" id="PF01206"/>
    </source>
</evidence>
<organism evidence="2">
    <name type="scientific">bioreactor metagenome</name>
    <dbReference type="NCBI Taxonomy" id="1076179"/>
    <lineage>
        <taxon>unclassified sequences</taxon>
        <taxon>metagenomes</taxon>
        <taxon>ecological metagenomes</taxon>
    </lineage>
</organism>
<dbReference type="EMBL" id="VSSQ01089138">
    <property type="protein sequence ID" value="MPN35506.1"/>
    <property type="molecule type" value="Genomic_DNA"/>
</dbReference>